<dbReference type="SUPFAM" id="SSF47769">
    <property type="entry name" value="SAM/Pointed domain"/>
    <property type="match status" value="1"/>
</dbReference>
<dbReference type="PANTHER" id="PTHR20843">
    <property type="entry name" value="STERILE ALPHA MOTIF DOMAIN CONTAINING PROTEIN 10"/>
    <property type="match status" value="1"/>
</dbReference>
<dbReference type="GO" id="GO:0007169">
    <property type="term" value="P:cell surface receptor protein tyrosine kinase signaling pathway"/>
    <property type="evidence" value="ECO:0007669"/>
    <property type="project" value="TreeGrafter"/>
</dbReference>
<evidence type="ECO:0000313" key="3">
    <source>
        <dbReference type="EMBL" id="KRT79695.1"/>
    </source>
</evidence>
<organism evidence="3 4">
    <name type="scientific">Oryctes borbonicus</name>
    <dbReference type="NCBI Taxonomy" id="1629725"/>
    <lineage>
        <taxon>Eukaryota</taxon>
        <taxon>Metazoa</taxon>
        <taxon>Ecdysozoa</taxon>
        <taxon>Arthropoda</taxon>
        <taxon>Hexapoda</taxon>
        <taxon>Insecta</taxon>
        <taxon>Pterygota</taxon>
        <taxon>Neoptera</taxon>
        <taxon>Endopterygota</taxon>
        <taxon>Coleoptera</taxon>
        <taxon>Polyphaga</taxon>
        <taxon>Scarabaeiformia</taxon>
        <taxon>Scarabaeidae</taxon>
        <taxon>Dynastinae</taxon>
        <taxon>Oryctes</taxon>
    </lineage>
</organism>
<feature type="compositionally biased region" description="Polar residues" evidence="1">
    <location>
        <begin position="1"/>
        <end position="11"/>
    </location>
</feature>
<dbReference type="InterPro" id="IPR052268">
    <property type="entry name" value="SAM_domain-containing_protein"/>
</dbReference>
<feature type="domain" description="SAM" evidence="2">
    <location>
        <begin position="27"/>
        <end position="92"/>
    </location>
</feature>
<dbReference type="PANTHER" id="PTHR20843:SF0">
    <property type="entry name" value="PROTEIN AVEUGLE"/>
    <property type="match status" value="1"/>
</dbReference>
<name>A0A0T6AX06_9SCAR</name>
<keyword evidence="4" id="KW-1185">Reference proteome</keyword>
<dbReference type="EMBL" id="LJIG01022602">
    <property type="protein sequence ID" value="KRT79695.1"/>
    <property type="molecule type" value="Genomic_DNA"/>
</dbReference>
<dbReference type="Proteomes" id="UP000051574">
    <property type="component" value="Unassembled WGS sequence"/>
</dbReference>
<gene>
    <name evidence="3" type="ORF">AMK59_7540</name>
</gene>
<dbReference type="Pfam" id="PF07647">
    <property type="entry name" value="SAM_2"/>
    <property type="match status" value="1"/>
</dbReference>
<evidence type="ECO:0000259" key="2">
    <source>
        <dbReference type="PROSITE" id="PS50105"/>
    </source>
</evidence>
<feature type="region of interest" description="Disordered" evidence="1">
    <location>
        <begin position="1"/>
        <end position="21"/>
    </location>
</feature>
<dbReference type="OrthoDB" id="434324at2759"/>
<evidence type="ECO:0000313" key="4">
    <source>
        <dbReference type="Proteomes" id="UP000051574"/>
    </source>
</evidence>
<proteinExistence type="predicted"/>
<reference evidence="3 4" key="1">
    <citation type="submission" date="2015-09" db="EMBL/GenBank/DDBJ databases">
        <title>Draft genome of the scarab beetle Oryctes borbonicus.</title>
        <authorList>
            <person name="Meyer J.M."/>
            <person name="Markov G.V."/>
            <person name="Baskaran P."/>
            <person name="Herrmann M."/>
            <person name="Sommer R.J."/>
            <person name="Roedelsperger C."/>
        </authorList>
    </citation>
    <scope>NUCLEOTIDE SEQUENCE [LARGE SCALE GENOMIC DNA]</scope>
    <source>
        <strain evidence="3">OB123</strain>
        <tissue evidence="3">Whole animal</tissue>
    </source>
</reference>
<dbReference type="PROSITE" id="PS50105">
    <property type="entry name" value="SAM_DOMAIN"/>
    <property type="match status" value="1"/>
</dbReference>
<evidence type="ECO:0000256" key="1">
    <source>
        <dbReference type="SAM" id="MobiDB-lite"/>
    </source>
</evidence>
<dbReference type="Gene3D" id="1.10.150.50">
    <property type="entry name" value="Transcription Factor, Ets-1"/>
    <property type="match status" value="1"/>
</dbReference>
<dbReference type="CDD" id="cd09510">
    <property type="entry name" value="SAM_aveugle-like"/>
    <property type="match status" value="1"/>
</dbReference>
<protein>
    <submittedName>
        <fullName evidence="3">Sterile alpha motif containing protein</fullName>
    </submittedName>
</protein>
<comment type="caution">
    <text evidence="3">The sequence shown here is derived from an EMBL/GenBank/DDBJ whole genome shotgun (WGS) entry which is preliminary data.</text>
</comment>
<dbReference type="InterPro" id="IPR001660">
    <property type="entry name" value="SAM"/>
</dbReference>
<dbReference type="SMART" id="SM00454">
    <property type="entry name" value="SAM"/>
    <property type="match status" value="1"/>
</dbReference>
<dbReference type="InterPro" id="IPR013761">
    <property type="entry name" value="SAM/pointed_sf"/>
</dbReference>
<accession>A0A0T6AX06</accession>
<sequence length="115" mass="13523">MVEDTSNTSNKTKGKANSDRPRSVYAWSVTDVQKWFKRHCQDYIEYIEYFAQHEITGRSLLRITDNTLLRMGIMNAEHRDGIWREILKLKLKTDIVELKDLESRNVTNLIEFCAA</sequence>
<dbReference type="GO" id="GO:0009898">
    <property type="term" value="C:cytoplasmic side of plasma membrane"/>
    <property type="evidence" value="ECO:0007669"/>
    <property type="project" value="TreeGrafter"/>
</dbReference>
<dbReference type="InterPro" id="IPR039144">
    <property type="entry name" value="Aveugle-like_SAM_dom"/>
</dbReference>
<dbReference type="AlphaFoldDB" id="A0A0T6AX06"/>